<evidence type="ECO:0000313" key="2">
    <source>
        <dbReference type="Proteomes" id="UP001163603"/>
    </source>
</evidence>
<accession>A0ACC0Z263</accession>
<sequence length="739" mass="83512">METIGAIIIEAGKGFTIFFWSKIAPLRNLHGKIKALQTELQELIARKDEIEEDIRIAESEGKCPTAQAKEWLRKVQEIQRDGQQILKESDRIAVQGCGLGCNIHLRHQVGRNVAKKRDKVKQLIDTCNFQHVATDKKSTIPAVQSTLVSNLNNKLEASSALKESFNIVIWVTVPRDLDLRKIQSQIAERLRNVAKKRDKVKQLIDTCNFQHVATDKKSPIPAVQRRGGPSLCGQPVAEEMLEQLERYSHDDGIKRIAVWGMEGVGKSTLVGNLNNKLEASSVLKESFNIVIWVTVPRDLYLRKIQSQIAERLRLELDAEETVEQGAGRLFERLRMKKKFLLILDDVWEKIDLDIVGIPHDQVNCNCKILLTTRSLDVCRHMMTNKEVKMNVLNEEAAWNLFAESAGNVVQIEDINPLARAIARKCCGLPLAIITVGKSMRNKTMKELWMNALSELQRSAGHFGSIGKDVYQQLKWSYSTLPSKVLQWSFLHCSLYPENFSIETSELIKCWIADGLIDENQTRKESFNNGIAFIEKLKDSCLLEQGGCIGTVRMHTMEIPLHEFLIISFSEAKALRVLNLSSTFITSLPPLIHLVELRALLLSNCYSQENLPSLGALYKLQELDLFEINQDGAISGLSSLEALDMSFSAYKGAPNSNAEGRAGLKEIFSWEQLSVLHLQLDSFDNFAFDAQWLRRLRKFNLCIGPRSSDSNYLPTQHDEKRVVLRGVDVMGRGLDGLLWN</sequence>
<keyword evidence="2" id="KW-1185">Reference proteome</keyword>
<dbReference type="EMBL" id="CM047738">
    <property type="protein sequence ID" value="KAJ0044524.1"/>
    <property type="molecule type" value="Genomic_DNA"/>
</dbReference>
<name>A0ACC0Z263_9ROSI</name>
<protein>
    <submittedName>
        <fullName evidence="1">Uncharacterized protein</fullName>
    </submittedName>
</protein>
<reference evidence="2" key="1">
    <citation type="journal article" date="2023" name="G3 (Bethesda)">
        <title>Genome assembly and association tests identify interacting loci associated with vigor, precocity, and sex in interspecific pistachio rootstocks.</title>
        <authorList>
            <person name="Palmer W."/>
            <person name="Jacygrad E."/>
            <person name="Sagayaradj S."/>
            <person name="Cavanaugh K."/>
            <person name="Han R."/>
            <person name="Bertier L."/>
            <person name="Beede B."/>
            <person name="Kafkas S."/>
            <person name="Golino D."/>
            <person name="Preece J."/>
            <person name="Michelmore R."/>
        </authorList>
    </citation>
    <scope>NUCLEOTIDE SEQUENCE [LARGE SCALE GENOMIC DNA]</scope>
</reference>
<evidence type="ECO:0000313" key="1">
    <source>
        <dbReference type="EMBL" id="KAJ0044524.1"/>
    </source>
</evidence>
<comment type="caution">
    <text evidence="1">The sequence shown here is derived from an EMBL/GenBank/DDBJ whole genome shotgun (WGS) entry which is preliminary data.</text>
</comment>
<organism evidence="1 2">
    <name type="scientific">Pistacia integerrima</name>
    <dbReference type="NCBI Taxonomy" id="434235"/>
    <lineage>
        <taxon>Eukaryota</taxon>
        <taxon>Viridiplantae</taxon>
        <taxon>Streptophyta</taxon>
        <taxon>Embryophyta</taxon>
        <taxon>Tracheophyta</taxon>
        <taxon>Spermatophyta</taxon>
        <taxon>Magnoliopsida</taxon>
        <taxon>eudicotyledons</taxon>
        <taxon>Gunneridae</taxon>
        <taxon>Pentapetalae</taxon>
        <taxon>rosids</taxon>
        <taxon>malvids</taxon>
        <taxon>Sapindales</taxon>
        <taxon>Anacardiaceae</taxon>
        <taxon>Pistacia</taxon>
    </lineage>
</organism>
<proteinExistence type="predicted"/>
<gene>
    <name evidence="1" type="ORF">Pint_04273</name>
</gene>
<dbReference type="Proteomes" id="UP001163603">
    <property type="component" value="Chromosome 3"/>
</dbReference>